<evidence type="ECO:0000256" key="1">
    <source>
        <dbReference type="SAM" id="Phobius"/>
    </source>
</evidence>
<keyword evidence="1" id="KW-1133">Transmembrane helix</keyword>
<keyword evidence="1" id="KW-0472">Membrane</keyword>
<accession>E6QMZ6</accession>
<reference evidence="2" key="1">
    <citation type="submission" date="2009-10" db="EMBL/GenBank/DDBJ databases">
        <title>Diversity of trophic interactions inside an arsenic-rich microbial ecosystem.</title>
        <authorList>
            <person name="Bertin P.N."/>
            <person name="Heinrich-Salmeron A."/>
            <person name="Pelletier E."/>
            <person name="Goulhen-Chollet F."/>
            <person name="Arsene-Ploetze F."/>
            <person name="Gallien S."/>
            <person name="Calteau A."/>
            <person name="Vallenet D."/>
            <person name="Casiot C."/>
            <person name="Chane-Woon-Ming B."/>
            <person name="Giloteaux L."/>
            <person name="Barakat M."/>
            <person name="Bonnefoy V."/>
            <person name="Bruneel O."/>
            <person name="Chandler M."/>
            <person name="Cleiss J."/>
            <person name="Duran R."/>
            <person name="Elbaz-Poulichet F."/>
            <person name="Fonknechten N."/>
            <person name="Lauga B."/>
            <person name="Mornico D."/>
            <person name="Ortet P."/>
            <person name="Schaeffer C."/>
            <person name="Siguier P."/>
            <person name="Alexander Thil Smith A."/>
            <person name="Van Dorsselaer A."/>
            <person name="Weissenbach J."/>
            <person name="Medigue C."/>
            <person name="Le Paslier D."/>
        </authorList>
    </citation>
    <scope>NUCLEOTIDE SEQUENCE</scope>
</reference>
<dbReference type="AlphaFoldDB" id="E6QMZ6"/>
<protein>
    <submittedName>
        <fullName evidence="2">Uncharacterized protein</fullName>
    </submittedName>
</protein>
<feature type="transmembrane region" description="Helical" evidence="1">
    <location>
        <begin position="54"/>
        <end position="74"/>
    </location>
</feature>
<organism evidence="2">
    <name type="scientific">mine drainage metagenome</name>
    <dbReference type="NCBI Taxonomy" id="410659"/>
    <lineage>
        <taxon>unclassified sequences</taxon>
        <taxon>metagenomes</taxon>
        <taxon>ecological metagenomes</taxon>
    </lineage>
</organism>
<evidence type="ECO:0000313" key="2">
    <source>
        <dbReference type="EMBL" id="CBI08617.1"/>
    </source>
</evidence>
<dbReference type="EMBL" id="CABQ01000242">
    <property type="protein sequence ID" value="CBI08617.1"/>
    <property type="molecule type" value="Genomic_DNA"/>
</dbReference>
<name>E6QMZ6_9ZZZZ</name>
<gene>
    <name evidence="2" type="ORF">CARN6_2100</name>
</gene>
<sequence>MPFKFKSPLNISNHDIARLWLLLAAVVSALLALSLLAAIHDIVHGAMDVRRPEFWRMLLYIAGSGLLPSARRYCIDRIHERQWFERIFGDEA</sequence>
<keyword evidence="1" id="KW-0812">Transmembrane</keyword>
<comment type="caution">
    <text evidence="2">The sequence shown here is derived from an EMBL/GenBank/DDBJ whole genome shotgun (WGS) entry which is preliminary data.</text>
</comment>
<proteinExistence type="predicted"/>